<sequence length="325" mass="37025">MSETTGCTADWHLEHSAPEQLLHYLDPHYPFARQANMLARRFQDVQALCDGGEATPALTRLRNALAFHLIKLSRWWRFDFCPRGVTGVNNPLFLTYVKNHAERSVDDETLLDAFTAQRYMHAGDGGHIVMLGYDPLTDPTISILYGVDGQRTFRFATGSHGVEPLWNGQGYPDFASAWLAARAVHALICDDSTDMHEFETAQREHMWARAWHRQHFHRSRKLPLIQLYAQAQAQLSNCQSAFGRAEMKTVTDRLAFTLAQTAFQRRMTVADLIEESDMLAINLRAANTIKQHARAYVATCIDPLLRPEMDILLDRVVSYVPRRCP</sequence>
<accession>A0A318PLL3</accession>
<gene>
    <name evidence="1" type="ORF">CFR75_04180</name>
</gene>
<comment type="caution">
    <text evidence="1">The sequence shown here is derived from an EMBL/GenBank/DDBJ whole genome shotgun (WGS) entry which is preliminary data.</text>
</comment>
<dbReference type="RefSeq" id="WP_061271972.1">
    <property type="nucleotide sequence ID" value="NZ_CBCRXN010000016.1"/>
</dbReference>
<protein>
    <submittedName>
        <fullName evidence="1">Uncharacterized protein</fullName>
    </submittedName>
</protein>
<proteinExistence type="predicted"/>
<dbReference type="EMBL" id="NKUC01000005">
    <property type="protein sequence ID" value="PYD57935.1"/>
    <property type="molecule type" value="Genomic_DNA"/>
</dbReference>
<name>A0A318PLL3_KOMXY</name>
<dbReference type="AlphaFoldDB" id="A0A318PLL3"/>
<reference evidence="1 2" key="1">
    <citation type="submission" date="2017-07" db="EMBL/GenBank/DDBJ databases">
        <title>A draft genome sequence of Komagataeibacter xylinus LMG 1515.</title>
        <authorList>
            <person name="Skraban J."/>
            <person name="Cleenwerck I."/>
            <person name="Vandamme P."/>
            <person name="Trcek J."/>
        </authorList>
    </citation>
    <scope>NUCLEOTIDE SEQUENCE [LARGE SCALE GENOMIC DNA]</scope>
    <source>
        <strain evidence="1 2">LMG 1515</strain>
    </source>
</reference>
<keyword evidence="2" id="KW-1185">Reference proteome</keyword>
<evidence type="ECO:0000313" key="1">
    <source>
        <dbReference type="EMBL" id="PYD57935.1"/>
    </source>
</evidence>
<dbReference type="OrthoDB" id="7276657at2"/>
<evidence type="ECO:0000313" key="2">
    <source>
        <dbReference type="Proteomes" id="UP000248257"/>
    </source>
</evidence>
<dbReference type="Proteomes" id="UP000248257">
    <property type="component" value="Unassembled WGS sequence"/>
</dbReference>
<organism evidence="1 2">
    <name type="scientific">Komagataeibacter xylinus</name>
    <name type="common">Gluconacetobacter xylinus</name>
    <dbReference type="NCBI Taxonomy" id="28448"/>
    <lineage>
        <taxon>Bacteria</taxon>
        <taxon>Pseudomonadati</taxon>
        <taxon>Pseudomonadota</taxon>
        <taxon>Alphaproteobacteria</taxon>
        <taxon>Acetobacterales</taxon>
        <taxon>Acetobacteraceae</taxon>
        <taxon>Komagataeibacter</taxon>
    </lineage>
</organism>